<dbReference type="RefSeq" id="WP_244275145.1">
    <property type="nucleotide sequence ID" value="NZ_CTEC01000001.1"/>
</dbReference>
<dbReference type="AlphaFoldDB" id="A0A0U1D614"/>
<dbReference type="EMBL" id="CTEC01000001">
    <property type="protein sequence ID" value="CQD08898.1"/>
    <property type="molecule type" value="Genomic_DNA"/>
</dbReference>
<protein>
    <recommendedName>
        <fullName evidence="4">DUF2993 domain-containing protein</fullName>
    </recommendedName>
</protein>
<evidence type="ECO:0000313" key="2">
    <source>
        <dbReference type="EMBL" id="CQD08898.1"/>
    </source>
</evidence>
<proteinExistence type="predicted"/>
<keyword evidence="1" id="KW-1133">Transmembrane helix</keyword>
<evidence type="ECO:0000313" key="3">
    <source>
        <dbReference type="Proteomes" id="UP000199601"/>
    </source>
</evidence>
<dbReference type="Pfam" id="PF11209">
    <property type="entry name" value="LmeA"/>
    <property type="match status" value="1"/>
</dbReference>
<organism evidence="2 3">
    <name type="scientific">Mycobacterium europaeum</name>
    <dbReference type="NCBI Taxonomy" id="761804"/>
    <lineage>
        <taxon>Bacteria</taxon>
        <taxon>Bacillati</taxon>
        <taxon>Actinomycetota</taxon>
        <taxon>Actinomycetes</taxon>
        <taxon>Mycobacteriales</taxon>
        <taxon>Mycobacteriaceae</taxon>
        <taxon>Mycobacterium</taxon>
        <taxon>Mycobacterium simiae complex</taxon>
    </lineage>
</organism>
<dbReference type="Proteomes" id="UP000199601">
    <property type="component" value="Unassembled WGS sequence"/>
</dbReference>
<keyword evidence="3" id="KW-1185">Reference proteome</keyword>
<reference evidence="3" key="1">
    <citation type="submission" date="2015-03" db="EMBL/GenBank/DDBJ databases">
        <authorList>
            <person name="Urmite Genomes"/>
        </authorList>
    </citation>
    <scope>NUCLEOTIDE SEQUENCE [LARGE SCALE GENOMIC DNA]</scope>
    <source>
        <strain evidence="3">CSUR P1344</strain>
    </source>
</reference>
<dbReference type="InterPro" id="IPR021373">
    <property type="entry name" value="DUF2993"/>
</dbReference>
<evidence type="ECO:0008006" key="4">
    <source>
        <dbReference type="Google" id="ProtNLM"/>
    </source>
</evidence>
<accession>A0A0U1D614</accession>
<gene>
    <name evidence="2" type="ORF">BN000_01811</name>
</gene>
<keyword evidence="1" id="KW-0472">Membrane</keyword>
<sequence>MPPYARPPSQVTAASQKTGHRFIRRLIGDPLSITLILVIVLALLGIGLIGAELYVRKRVGDAVAAAVECEVKDTATVSLGPTPFLWQHLTGHYTGISIHTAGNQIRGGKGMKADITVNDVDLHGNAKSKGTIGALDATVAWTSDGIKETVGDAVPVVGGLIDSIKTDPSADTIRLSGPLGLGSITLKPRSTGGKLGLEVVKINAMGAPLPRESVQMALDVFTSRLTKAYPLGVRADSVYVTDDGVLGHFSARNAAIPASKCLAHI</sequence>
<evidence type="ECO:0000256" key="1">
    <source>
        <dbReference type="SAM" id="Phobius"/>
    </source>
</evidence>
<feature type="transmembrane region" description="Helical" evidence="1">
    <location>
        <begin position="31"/>
        <end position="51"/>
    </location>
</feature>
<keyword evidence="1" id="KW-0812">Transmembrane</keyword>
<name>A0A0U1D614_9MYCO</name>